<keyword evidence="1" id="KW-0812">Transmembrane</keyword>
<proteinExistence type="predicted"/>
<keyword evidence="1" id="KW-1133">Transmembrane helix</keyword>
<keyword evidence="1" id="KW-0472">Membrane</keyword>
<organism evidence="2">
    <name type="scientific">marine sediment metagenome</name>
    <dbReference type="NCBI Taxonomy" id="412755"/>
    <lineage>
        <taxon>unclassified sequences</taxon>
        <taxon>metagenomes</taxon>
        <taxon>ecological metagenomes</taxon>
    </lineage>
</organism>
<name>A0A0F9EW64_9ZZZZ</name>
<evidence type="ECO:0000313" key="2">
    <source>
        <dbReference type="EMBL" id="KKL70486.1"/>
    </source>
</evidence>
<accession>A0A0F9EW64</accession>
<feature type="transmembrane region" description="Helical" evidence="1">
    <location>
        <begin position="6"/>
        <end position="27"/>
    </location>
</feature>
<reference evidence="2" key="1">
    <citation type="journal article" date="2015" name="Nature">
        <title>Complex archaea that bridge the gap between prokaryotes and eukaryotes.</title>
        <authorList>
            <person name="Spang A."/>
            <person name="Saw J.H."/>
            <person name="Jorgensen S.L."/>
            <person name="Zaremba-Niedzwiedzka K."/>
            <person name="Martijn J."/>
            <person name="Lind A.E."/>
            <person name="van Eijk R."/>
            <person name="Schleper C."/>
            <person name="Guy L."/>
            <person name="Ettema T.J."/>
        </authorList>
    </citation>
    <scope>NUCLEOTIDE SEQUENCE</scope>
</reference>
<sequence>MYPPTIWGITIQTVTIFVPVTVLAAGVTTGIHIKLVTTAAGMAIAAIMRRNITTGKDTTGRAAIDTTGVVPIEDVTLADNNSEIFL</sequence>
<dbReference type="AlphaFoldDB" id="A0A0F9EW64"/>
<protein>
    <submittedName>
        <fullName evidence="2">Uncharacterized protein</fullName>
    </submittedName>
</protein>
<gene>
    <name evidence="2" type="ORF">LCGC14_2104430</name>
</gene>
<evidence type="ECO:0000256" key="1">
    <source>
        <dbReference type="SAM" id="Phobius"/>
    </source>
</evidence>
<comment type="caution">
    <text evidence="2">The sequence shown here is derived from an EMBL/GenBank/DDBJ whole genome shotgun (WGS) entry which is preliminary data.</text>
</comment>
<dbReference type="EMBL" id="LAZR01025881">
    <property type="protein sequence ID" value="KKL70486.1"/>
    <property type="molecule type" value="Genomic_DNA"/>
</dbReference>